<keyword evidence="4" id="KW-1003">Cell membrane</keyword>
<dbReference type="InterPro" id="IPR050222">
    <property type="entry name" value="MATE_MdtK"/>
</dbReference>
<evidence type="ECO:0000313" key="12">
    <source>
        <dbReference type="Proteomes" id="UP000185911"/>
    </source>
</evidence>
<dbReference type="GO" id="GO:0015297">
    <property type="term" value="F:antiporter activity"/>
    <property type="evidence" value="ECO:0007669"/>
    <property type="project" value="UniProtKB-KW"/>
</dbReference>
<evidence type="ECO:0000256" key="3">
    <source>
        <dbReference type="ARBA" id="ARBA00022449"/>
    </source>
</evidence>
<sequence>MISPLKHLFHHPASRWRLQAELRGLWRLAWPILVGQLATVGMAVVDVAMAGHASAQDLAGVSLGVSIWNMLMISLLGVMMSVNPMVAHQVGAGDLAGVPRVVRQALWKALGMGLMAMLIANAAALLFDHMLLEPYVRDLAKGFVLITSFALPLFAMYRVLYGYSTSINQTKPLMVIALLSLLINIGVNSLLVFGNWGFPRMGGLGCAWATLITVAFNLLTLVWWMQRASAYRSTWPLVRFEPPIWREIRPLLKLGMPIGITYFAESSAFSLIALLIAVFGSTQMAAHQIALNFTSLVFMVPLSVGLALMTRVGQSLGAGDPVLARYQAWVGVALGLVFAVLSAAGIALLAKPIASLYTNDAAVIALAAQLLLWAAVFQLSDATQVITSCAIRGYKVTRAPMVIHLTAFWVFALPLGYVLGLAPDWMPWRPAQAMGAQGFWIALILGLTIAALALVVLLRVVARSRMPFGGRVVA</sequence>
<feature type="transmembrane region" description="Helical" evidence="10">
    <location>
        <begin position="439"/>
        <end position="461"/>
    </location>
</feature>
<feature type="transmembrane region" description="Helical" evidence="10">
    <location>
        <begin position="328"/>
        <end position="349"/>
    </location>
</feature>
<feature type="transmembrane region" description="Helical" evidence="10">
    <location>
        <begin position="285"/>
        <end position="308"/>
    </location>
</feature>
<evidence type="ECO:0000256" key="1">
    <source>
        <dbReference type="ARBA" id="ARBA00004429"/>
    </source>
</evidence>
<evidence type="ECO:0000313" key="11">
    <source>
        <dbReference type="EMBL" id="OLP06201.1"/>
    </source>
</evidence>
<keyword evidence="8 10" id="KW-0472">Membrane</keyword>
<dbReference type="GO" id="GO:0042910">
    <property type="term" value="F:xenobiotic transmembrane transporter activity"/>
    <property type="evidence" value="ECO:0007669"/>
    <property type="project" value="InterPro"/>
</dbReference>
<gene>
    <name evidence="11" type="ORF">BLL52_2432</name>
</gene>
<evidence type="ECO:0000256" key="6">
    <source>
        <dbReference type="ARBA" id="ARBA00022989"/>
    </source>
</evidence>
<dbReference type="GO" id="GO:0006811">
    <property type="term" value="P:monoatomic ion transport"/>
    <property type="evidence" value="ECO:0007669"/>
    <property type="project" value="UniProtKB-KW"/>
</dbReference>
<organism evidence="11 12">
    <name type="scientific">Rhodoferax antarcticus ANT.BR</name>
    <dbReference type="NCBI Taxonomy" id="1111071"/>
    <lineage>
        <taxon>Bacteria</taxon>
        <taxon>Pseudomonadati</taxon>
        <taxon>Pseudomonadota</taxon>
        <taxon>Betaproteobacteria</taxon>
        <taxon>Burkholderiales</taxon>
        <taxon>Comamonadaceae</taxon>
        <taxon>Rhodoferax</taxon>
    </lineage>
</organism>
<dbReference type="PIRSF" id="PIRSF006603">
    <property type="entry name" value="DinF"/>
    <property type="match status" value="1"/>
</dbReference>
<accession>A0A1Q8YDR5</accession>
<evidence type="ECO:0000256" key="2">
    <source>
        <dbReference type="ARBA" id="ARBA00022448"/>
    </source>
</evidence>
<dbReference type="InterPro" id="IPR002528">
    <property type="entry name" value="MATE_fam"/>
</dbReference>
<dbReference type="Proteomes" id="UP000185911">
    <property type="component" value="Unassembled WGS sequence"/>
</dbReference>
<proteinExistence type="predicted"/>
<name>A0A1Q8YDR5_9BURK</name>
<feature type="transmembrane region" description="Helical" evidence="10">
    <location>
        <begin position="25"/>
        <end position="45"/>
    </location>
</feature>
<protein>
    <recommendedName>
        <fullName evidence="9">Multidrug-efflux transporter</fullName>
    </recommendedName>
</protein>
<dbReference type="GO" id="GO:0005886">
    <property type="term" value="C:plasma membrane"/>
    <property type="evidence" value="ECO:0007669"/>
    <property type="project" value="UniProtKB-SubCell"/>
</dbReference>
<feature type="transmembrane region" description="Helical" evidence="10">
    <location>
        <begin position="173"/>
        <end position="196"/>
    </location>
</feature>
<keyword evidence="3" id="KW-0050">Antiport</keyword>
<evidence type="ECO:0000256" key="9">
    <source>
        <dbReference type="ARBA" id="ARBA00031636"/>
    </source>
</evidence>
<feature type="transmembrane region" description="Helical" evidence="10">
    <location>
        <begin position="65"/>
        <end position="86"/>
    </location>
</feature>
<comment type="caution">
    <text evidence="11">The sequence shown here is derived from an EMBL/GenBank/DDBJ whole genome shotgun (WGS) entry which is preliminary data.</text>
</comment>
<dbReference type="RefSeq" id="WP_241839125.1">
    <property type="nucleotide sequence ID" value="NZ_MSYM01000013.1"/>
</dbReference>
<dbReference type="InterPro" id="IPR048279">
    <property type="entry name" value="MdtK-like"/>
</dbReference>
<dbReference type="EMBL" id="MSYM01000013">
    <property type="protein sequence ID" value="OLP06201.1"/>
    <property type="molecule type" value="Genomic_DNA"/>
</dbReference>
<keyword evidence="2" id="KW-0813">Transport</keyword>
<dbReference type="PANTHER" id="PTHR43298:SF2">
    <property type="entry name" value="FMN_FAD EXPORTER YEEO-RELATED"/>
    <property type="match status" value="1"/>
</dbReference>
<feature type="transmembrane region" description="Helical" evidence="10">
    <location>
        <begin position="139"/>
        <end position="161"/>
    </location>
</feature>
<feature type="transmembrane region" description="Helical" evidence="10">
    <location>
        <begin position="202"/>
        <end position="224"/>
    </location>
</feature>
<dbReference type="NCBIfam" id="TIGR00797">
    <property type="entry name" value="matE"/>
    <property type="match status" value="1"/>
</dbReference>
<feature type="transmembrane region" description="Helical" evidence="10">
    <location>
        <begin position="106"/>
        <end position="127"/>
    </location>
</feature>
<keyword evidence="5 10" id="KW-0812">Transmembrane</keyword>
<feature type="transmembrane region" description="Helical" evidence="10">
    <location>
        <begin position="401"/>
        <end position="419"/>
    </location>
</feature>
<evidence type="ECO:0000256" key="7">
    <source>
        <dbReference type="ARBA" id="ARBA00023065"/>
    </source>
</evidence>
<evidence type="ECO:0000256" key="4">
    <source>
        <dbReference type="ARBA" id="ARBA00022475"/>
    </source>
</evidence>
<evidence type="ECO:0000256" key="8">
    <source>
        <dbReference type="ARBA" id="ARBA00023136"/>
    </source>
</evidence>
<keyword evidence="6 10" id="KW-1133">Transmembrane helix</keyword>
<dbReference type="PANTHER" id="PTHR43298">
    <property type="entry name" value="MULTIDRUG RESISTANCE PROTEIN NORM-RELATED"/>
    <property type="match status" value="1"/>
</dbReference>
<dbReference type="AlphaFoldDB" id="A0A1Q8YDR5"/>
<reference evidence="11 12" key="1">
    <citation type="submission" date="2017-01" db="EMBL/GenBank/DDBJ databases">
        <title>Genome sequence of Rhodoferax antarcticus ANT.BR, a psychrophilic purple nonsulfur bacterium from an Antarctic microbial mat.</title>
        <authorList>
            <person name="Baker J."/>
            <person name="Riester C."/>
            <person name="Skinner B."/>
            <person name="Newell A."/>
            <person name="Swingley W."/>
            <person name="Madigan M."/>
            <person name="Jung D."/>
            <person name="Asao M."/>
            <person name="Chen M."/>
            <person name="Loughlin P."/>
            <person name="Pan H."/>
            <person name="Lin S."/>
            <person name="Li N."/>
            <person name="Shaw J."/>
            <person name="Prado M."/>
            <person name="Sherman C."/>
            <person name="Li X."/>
            <person name="Tang J."/>
            <person name="Blankenship R."/>
            <person name="Zhao T."/>
            <person name="Touchman J."/>
            <person name="Sattley M."/>
        </authorList>
    </citation>
    <scope>NUCLEOTIDE SEQUENCE [LARGE SCALE GENOMIC DNA]</scope>
    <source>
        <strain evidence="11 12">ANT.BR</strain>
    </source>
</reference>
<dbReference type="STRING" id="81479.RA876_06325"/>
<keyword evidence="12" id="KW-1185">Reference proteome</keyword>
<comment type="subcellular location">
    <subcellularLocation>
        <location evidence="1">Cell inner membrane</location>
        <topology evidence="1">Multi-pass membrane protein</topology>
    </subcellularLocation>
</comment>
<evidence type="ECO:0000256" key="5">
    <source>
        <dbReference type="ARBA" id="ARBA00022692"/>
    </source>
</evidence>
<evidence type="ECO:0000256" key="10">
    <source>
        <dbReference type="SAM" id="Phobius"/>
    </source>
</evidence>
<dbReference type="CDD" id="cd13131">
    <property type="entry name" value="MATE_NorM_like"/>
    <property type="match status" value="1"/>
</dbReference>
<feature type="transmembrane region" description="Helical" evidence="10">
    <location>
        <begin position="254"/>
        <end position="279"/>
    </location>
</feature>
<dbReference type="Pfam" id="PF01554">
    <property type="entry name" value="MatE"/>
    <property type="match status" value="2"/>
</dbReference>
<keyword evidence="7" id="KW-0406">Ion transport</keyword>